<reference evidence="2 3" key="1">
    <citation type="journal article" date="2024" name="J Genomics">
        <title>Draft genome sequencing and assembly of Favolaschia claudopus CIRM-BRFM 2984 isolated from oak limbs.</title>
        <authorList>
            <person name="Navarro D."/>
            <person name="Drula E."/>
            <person name="Chaduli D."/>
            <person name="Cazenave R."/>
            <person name="Ahrendt S."/>
            <person name="Wang J."/>
            <person name="Lipzen A."/>
            <person name="Daum C."/>
            <person name="Barry K."/>
            <person name="Grigoriev I.V."/>
            <person name="Favel A."/>
            <person name="Rosso M.N."/>
            <person name="Martin F."/>
        </authorList>
    </citation>
    <scope>NUCLEOTIDE SEQUENCE [LARGE SCALE GENOMIC DNA]</scope>
    <source>
        <strain evidence="2 3">CIRM-BRFM 2984</strain>
    </source>
</reference>
<feature type="region of interest" description="Disordered" evidence="1">
    <location>
        <begin position="59"/>
        <end position="78"/>
    </location>
</feature>
<dbReference type="AlphaFoldDB" id="A0AAW0E8E2"/>
<gene>
    <name evidence="2" type="ORF">R3P38DRAFT_3524216</name>
</gene>
<comment type="caution">
    <text evidence="2">The sequence shown here is derived from an EMBL/GenBank/DDBJ whole genome shotgun (WGS) entry which is preliminary data.</text>
</comment>
<evidence type="ECO:0000313" key="2">
    <source>
        <dbReference type="EMBL" id="KAK7060012.1"/>
    </source>
</evidence>
<feature type="compositionally biased region" description="Basic and acidic residues" evidence="1">
    <location>
        <begin position="102"/>
        <end position="119"/>
    </location>
</feature>
<dbReference type="Proteomes" id="UP001362999">
    <property type="component" value="Unassembled WGS sequence"/>
</dbReference>
<dbReference type="EMBL" id="JAWWNJ010000003">
    <property type="protein sequence ID" value="KAK7060012.1"/>
    <property type="molecule type" value="Genomic_DNA"/>
</dbReference>
<feature type="compositionally biased region" description="Low complexity" evidence="1">
    <location>
        <begin position="11"/>
        <end position="26"/>
    </location>
</feature>
<feature type="region of interest" description="Disordered" evidence="1">
    <location>
        <begin position="90"/>
        <end position="119"/>
    </location>
</feature>
<feature type="compositionally biased region" description="Basic residues" evidence="1">
    <location>
        <begin position="90"/>
        <end position="101"/>
    </location>
</feature>
<organism evidence="2 3">
    <name type="scientific">Favolaschia claudopus</name>
    <dbReference type="NCBI Taxonomy" id="2862362"/>
    <lineage>
        <taxon>Eukaryota</taxon>
        <taxon>Fungi</taxon>
        <taxon>Dikarya</taxon>
        <taxon>Basidiomycota</taxon>
        <taxon>Agaricomycotina</taxon>
        <taxon>Agaricomycetes</taxon>
        <taxon>Agaricomycetidae</taxon>
        <taxon>Agaricales</taxon>
        <taxon>Marasmiineae</taxon>
        <taxon>Mycenaceae</taxon>
        <taxon>Favolaschia</taxon>
    </lineage>
</organism>
<protein>
    <submittedName>
        <fullName evidence="2">Uncharacterized protein</fullName>
    </submittedName>
</protein>
<accession>A0AAW0E8E2</accession>
<proteinExistence type="predicted"/>
<evidence type="ECO:0000313" key="3">
    <source>
        <dbReference type="Proteomes" id="UP001362999"/>
    </source>
</evidence>
<keyword evidence="3" id="KW-1185">Reference proteome</keyword>
<name>A0AAW0E8E2_9AGAR</name>
<feature type="region of interest" description="Disordered" evidence="1">
    <location>
        <begin position="1"/>
        <end position="40"/>
    </location>
</feature>
<sequence>MRSRGTRGGNTTAPKSTKAATTTAKAIPPPLQPPLLDPPRRPLVSSITCCIVVGSRKAADNDDASDGVEPGTNGDTDTTLYASILAERRVPKRERRGSKRAARCDTADRVKEGRRGDDDDRSHLVKYVRCACLNPHSRPPLIHRLAFPAATNEGAPTEHDTVIRLPRVEVSGNTRGEGTSVGLVGSVQRDHSGSIPSFSIAAPVSFPCPCPSAPHTQSLSSTTPAFSSSVSRYPSQLRLPSPFLLPPSRFSHFPTDIPTVNLPPPLSTRTISIFPWPSFCISGTPYVQTPDPIHPVQSENPIPIRSTRPAWGFVKENNVGGGAREQGGVVLEERGRQCGGHETRVETRDGRVIVVRRRSCVLELERNVRRYRE</sequence>
<evidence type="ECO:0000256" key="1">
    <source>
        <dbReference type="SAM" id="MobiDB-lite"/>
    </source>
</evidence>
<feature type="compositionally biased region" description="Pro residues" evidence="1">
    <location>
        <begin position="27"/>
        <end position="37"/>
    </location>
</feature>